<organism evidence="2 3">
    <name type="scientific">Apolygus lucorum</name>
    <name type="common">Small green plant bug</name>
    <name type="synonym">Lygocoris lucorum</name>
    <dbReference type="NCBI Taxonomy" id="248454"/>
    <lineage>
        <taxon>Eukaryota</taxon>
        <taxon>Metazoa</taxon>
        <taxon>Ecdysozoa</taxon>
        <taxon>Arthropoda</taxon>
        <taxon>Hexapoda</taxon>
        <taxon>Insecta</taxon>
        <taxon>Pterygota</taxon>
        <taxon>Neoptera</taxon>
        <taxon>Paraneoptera</taxon>
        <taxon>Hemiptera</taxon>
        <taxon>Heteroptera</taxon>
        <taxon>Panheteroptera</taxon>
        <taxon>Cimicomorpha</taxon>
        <taxon>Miridae</taxon>
        <taxon>Mirini</taxon>
        <taxon>Apolygus</taxon>
    </lineage>
</organism>
<reference evidence="2" key="1">
    <citation type="journal article" date="2021" name="Mol. Ecol. Resour.">
        <title>Apolygus lucorum genome provides insights into omnivorousness and mesophyll feeding.</title>
        <authorList>
            <person name="Liu Y."/>
            <person name="Liu H."/>
            <person name="Wang H."/>
            <person name="Huang T."/>
            <person name="Liu B."/>
            <person name="Yang B."/>
            <person name="Yin L."/>
            <person name="Li B."/>
            <person name="Zhang Y."/>
            <person name="Zhang S."/>
            <person name="Jiang F."/>
            <person name="Zhang X."/>
            <person name="Ren Y."/>
            <person name="Wang B."/>
            <person name="Wang S."/>
            <person name="Lu Y."/>
            <person name="Wu K."/>
            <person name="Fan W."/>
            <person name="Wang G."/>
        </authorList>
    </citation>
    <scope>NUCLEOTIDE SEQUENCE</scope>
    <source>
        <strain evidence="2">12Hb</strain>
    </source>
</reference>
<evidence type="ECO:0000256" key="1">
    <source>
        <dbReference type="SAM" id="Phobius"/>
    </source>
</evidence>
<keyword evidence="1" id="KW-1133">Transmembrane helix</keyword>
<feature type="transmembrane region" description="Helical" evidence="1">
    <location>
        <begin position="92"/>
        <end position="114"/>
    </location>
</feature>
<accession>A0A8S9XVS1</accession>
<dbReference type="EMBL" id="WIXP02000004">
    <property type="protein sequence ID" value="KAF6212411.1"/>
    <property type="molecule type" value="Genomic_DNA"/>
</dbReference>
<name>A0A8S9XVS1_APOLU</name>
<comment type="caution">
    <text evidence="2">The sequence shown here is derived from an EMBL/GenBank/DDBJ whole genome shotgun (WGS) entry which is preliminary data.</text>
</comment>
<protein>
    <submittedName>
        <fullName evidence="2">Uncharacterized protein</fullName>
    </submittedName>
</protein>
<keyword evidence="1" id="KW-0812">Transmembrane</keyword>
<sequence length="165" mass="18622">MDAIKRVVCLESISTKNLKTPCKILGYVNMIVYGCSALINHIQGIVIVLMQDNWHPRTLLYVSKEIEESWMVCRAVFAFFLIKGVREDNPGYVLPLFIDASTQILALLIFVLLEPFSKSGHLASPAIIRMVASFIMDVLVLTMAGNYFRRLRRGNLEAESDQQNA</sequence>
<keyword evidence="1" id="KW-0472">Membrane</keyword>
<feature type="transmembrane region" description="Helical" evidence="1">
    <location>
        <begin position="126"/>
        <end position="148"/>
    </location>
</feature>
<gene>
    <name evidence="2" type="ORF">GE061_012933</name>
</gene>
<dbReference type="AlphaFoldDB" id="A0A8S9XVS1"/>
<proteinExistence type="predicted"/>
<evidence type="ECO:0000313" key="3">
    <source>
        <dbReference type="Proteomes" id="UP000466442"/>
    </source>
</evidence>
<keyword evidence="3" id="KW-1185">Reference proteome</keyword>
<evidence type="ECO:0000313" key="2">
    <source>
        <dbReference type="EMBL" id="KAF6212411.1"/>
    </source>
</evidence>
<dbReference type="PROSITE" id="PS51257">
    <property type="entry name" value="PROKAR_LIPOPROTEIN"/>
    <property type="match status" value="1"/>
</dbReference>
<dbReference type="Proteomes" id="UP000466442">
    <property type="component" value="Unassembled WGS sequence"/>
</dbReference>